<evidence type="ECO:0000256" key="3">
    <source>
        <dbReference type="ARBA" id="ARBA00035112"/>
    </source>
</evidence>
<dbReference type="Pfam" id="PF11807">
    <property type="entry name" value="UstYa"/>
    <property type="match status" value="1"/>
</dbReference>
<proteinExistence type="inferred from homology"/>
<sequence>MGLPRRLESILFIVIAILLSLNAASKLAGYLWLTHIPRHNEVTDSWMAERKPVLFPLNSYEVGPYDLHSDNEWSLLIPGDGIVHLGPQHQPFMVSMLHQLRCIDVIRKQAAVTRDRRDMELSHHCINYLRQMTLCRGDMYLDAYEYTSKNEPLDKHPIRRCLDWRTVYEAIEANQREFPNQPSRTYYPTL</sequence>
<keyword evidence="2" id="KW-0560">Oxidoreductase</keyword>
<protein>
    <recommendedName>
        <fullName evidence="6">Oxidase ustYa</fullName>
    </recommendedName>
</protein>
<evidence type="ECO:0000313" key="5">
    <source>
        <dbReference type="Proteomes" id="UP000250043"/>
    </source>
</evidence>
<comment type="pathway">
    <text evidence="1">Mycotoxin biosynthesis.</text>
</comment>
<gene>
    <name evidence="4" type="ORF">OBBRIDRAFT_838895</name>
</gene>
<organism evidence="4 5">
    <name type="scientific">Obba rivulosa</name>
    <dbReference type="NCBI Taxonomy" id="1052685"/>
    <lineage>
        <taxon>Eukaryota</taxon>
        <taxon>Fungi</taxon>
        <taxon>Dikarya</taxon>
        <taxon>Basidiomycota</taxon>
        <taxon>Agaricomycotina</taxon>
        <taxon>Agaricomycetes</taxon>
        <taxon>Polyporales</taxon>
        <taxon>Gelatoporiaceae</taxon>
        <taxon>Obba</taxon>
    </lineage>
</organism>
<keyword evidence="5" id="KW-1185">Reference proteome</keyword>
<dbReference type="GO" id="GO:0016491">
    <property type="term" value="F:oxidoreductase activity"/>
    <property type="evidence" value="ECO:0007669"/>
    <property type="project" value="UniProtKB-KW"/>
</dbReference>
<evidence type="ECO:0000256" key="2">
    <source>
        <dbReference type="ARBA" id="ARBA00023002"/>
    </source>
</evidence>
<dbReference type="GO" id="GO:0043386">
    <property type="term" value="P:mycotoxin biosynthetic process"/>
    <property type="evidence" value="ECO:0007669"/>
    <property type="project" value="InterPro"/>
</dbReference>
<evidence type="ECO:0008006" key="6">
    <source>
        <dbReference type="Google" id="ProtNLM"/>
    </source>
</evidence>
<reference evidence="4 5" key="1">
    <citation type="submission" date="2016-07" db="EMBL/GenBank/DDBJ databases">
        <title>Draft genome of the white-rot fungus Obba rivulosa 3A-2.</title>
        <authorList>
            <consortium name="DOE Joint Genome Institute"/>
            <person name="Miettinen O."/>
            <person name="Riley R."/>
            <person name="Acob R."/>
            <person name="Barry K."/>
            <person name="Cullen D."/>
            <person name="De Vries R."/>
            <person name="Hainaut M."/>
            <person name="Hatakka A."/>
            <person name="Henrissat B."/>
            <person name="Hilden K."/>
            <person name="Kuo R."/>
            <person name="Labutti K."/>
            <person name="Lipzen A."/>
            <person name="Makela M.R."/>
            <person name="Sandor L."/>
            <person name="Spatafora J.W."/>
            <person name="Grigoriev I.V."/>
            <person name="Hibbett D.S."/>
        </authorList>
    </citation>
    <scope>NUCLEOTIDE SEQUENCE [LARGE SCALE GENOMIC DNA]</scope>
    <source>
        <strain evidence="4 5">3A-2</strain>
    </source>
</reference>
<dbReference type="InterPro" id="IPR021765">
    <property type="entry name" value="UstYa-like"/>
</dbReference>
<dbReference type="PANTHER" id="PTHR33365">
    <property type="entry name" value="YALI0B05434P"/>
    <property type="match status" value="1"/>
</dbReference>
<dbReference type="AlphaFoldDB" id="A0A8E2ANM0"/>
<dbReference type="OrthoDB" id="3687641at2759"/>
<dbReference type="EMBL" id="KV722578">
    <property type="protein sequence ID" value="OCH85535.1"/>
    <property type="molecule type" value="Genomic_DNA"/>
</dbReference>
<dbReference type="Proteomes" id="UP000250043">
    <property type="component" value="Unassembled WGS sequence"/>
</dbReference>
<accession>A0A8E2ANM0</accession>
<evidence type="ECO:0000313" key="4">
    <source>
        <dbReference type="EMBL" id="OCH85535.1"/>
    </source>
</evidence>
<comment type="similarity">
    <text evidence="3">Belongs to the ustYa family.</text>
</comment>
<name>A0A8E2ANM0_9APHY</name>
<dbReference type="PANTHER" id="PTHR33365:SF11">
    <property type="entry name" value="TAT PATHWAY SIGNAL SEQUENCE"/>
    <property type="match status" value="1"/>
</dbReference>
<evidence type="ECO:0000256" key="1">
    <source>
        <dbReference type="ARBA" id="ARBA00004685"/>
    </source>
</evidence>